<feature type="domain" description="ENPP1-3/EXOG-like endonuclease/phosphodiesterase" evidence="2">
    <location>
        <begin position="163"/>
        <end position="362"/>
    </location>
</feature>
<dbReference type="SUPFAM" id="SSF54060">
    <property type="entry name" value="His-Me finger endonucleases"/>
    <property type="match status" value="1"/>
</dbReference>
<dbReference type="InterPro" id="IPR020821">
    <property type="entry name" value="ENPP1-3/EXOG-like_nuc-like"/>
</dbReference>
<dbReference type="PANTHER" id="PTHR13966:SF5">
    <property type="entry name" value="ENDONUCLEASE G, MITOCHONDRIAL"/>
    <property type="match status" value="1"/>
</dbReference>
<dbReference type="PANTHER" id="PTHR13966">
    <property type="entry name" value="ENDONUCLEASE RELATED"/>
    <property type="match status" value="1"/>
</dbReference>
<protein>
    <submittedName>
        <fullName evidence="4">DNA/RNA non-specific endonuclease</fullName>
    </submittedName>
</protein>
<dbReference type="Pfam" id="PF13004">
    <property type="entry name" value="BACON"/>
    <property type="match status" value="1"/>
</dbReference>
<accession>A0ABS5K3Z6</accession>
<sequence>MPVVLKPYLKLVALALVCSCFLMACSDEESSGDLSFELVPDVGEIPVNGGQYELHIKTSSGWTVEENADWLSSSLRYGDGDAVVTITVDANSGSKRGENIKIATRDVTDYLYLVQSGVDDSNTGNGGNTGLGDISKRIEIPELSGGDDALFITHSTDYKGKNITNFSLEYSKSKRHAKWVAFTYYNETAGNNVNRTDAWGDDPKVPQEYRSQRSDFYGYDRGHIVASSDRVYSREANEQTFYYSNMTPMYGHFNRNIWTKFEEVLRNWGRSASFRDTLYVVKGGTLDKVIGYTSAGTYVPVPKYYYMALVNYKNKKYTGLAFWIEHTKDQDAGSIMVNDFAISIDDLESKTGINFFPNLPDDIENDIESRLDKSLWGGM</sequence>
<evidence type="ECO:0000313" key="4">
    <source>
        <dbReference type="EMBL" id="MBS2209769.1"/>
    </source>
</evidence>
<proteinExistence type="predicted"/>
<dbReference type="CDD" id="cd00091">
    <property type="entry name" value="NUC"/>
    <property type="match status" value="1"/>
</dbReference>
<dbReference type="Proteomes" id="UP000721861">
    <property type="component" value="Unassembled WGS sequence"/>
</dbReference>
<dbReference type="InterPro" id="IPR024361">
    <property type="entry name" value="BACON"/>
</dbReference>
<feature type="domain" description="DNA/RNA non-specific endonuclease/pyrophosphatase/phosphodiesterase" evidence="3">
    <location>
        <begin position="162"/>
        <end position="362"/>
    </location>
</feature>
<name>A0ABS5K3Z6_9BACT</name>
<evidence type="ECO:0000259" key="2">
    <source>
        <dbReference type="SMART" id="SM00477"/>
    </source>
</evidence>
<gene>
    <name evidence="4" type="ORF">KEM09_00030</name>
</gene>
<dbReference type="SMART" id="SM00477">
    <property type="entry name" value="NUC"/>
    <property type="match status" value="1"/>
</dbReference>
<keyword evidence="1" id="KW-0732">Signal</keyword>
<feature type="chain" id="PRO_5046778645" evidence="1">
    <location>
        <begin position="25"/>
        <end position="379"/>
    </location>
</feature>
<dbReference type="InterPro" id="IPR044929">
    <property type="entry name" value="DNA/RNA_non-sp_Endonuclease_sf"/>
</dbReference>
<dbReference type="PROSITE" id="PS51257">
    <property type="entry name" value="PROKAR_LIPOPROTEIN"/>
    <property type="match status" value="1"/>
</dbReference>
<keyword evidence="4" id="KW-0540">Nuclease</keyword>
<organism evidence="4 5">
    <name type="scientific">Carboxylicivirga mesophila</name>
    <dbReference type="NCBI Taxonomy" id="1166478"/>
    <lineage>
        <taxon>Bacteria</taxon>
        <taxon>Pseudomonadati</taxon>
        <taxon>Bacteroidota</taxon>
        <taxon>Bacteroidia</taxon>
        <taxon>Marinilabiliales</taxon>
        <taxon>Marinilabiliaceae</taxon>
        <taxon>Carboxylicivirga</taxon>
    </lineage>
</organism>
<evidence type="ECO:0000313" key="5">
    <source>
        <dbReference type="Proteomes" id="UP000721861"/>
    </source>
</evidence>
<reference evidence="4 5" key="1">
    <citation type="journal article" date="2014" name="Int. J. Syst. Evol. Microbiol.">
        <title>Carboxylicivirga gen. nov. in the family Marinilabiliaceae with two novel species, Carboxylicivirga mesophila sp. nov. and Carboxylicivirga taeanensis sp. nov., and reclassification of Cytophaga fermentans as Saccharicrinis fermentans gen. nov., comb. nov.</title>
        <authorList>
            <person name="Yang S.H."/>
            <person name="Seo H.S."/>
            <person name="Woo J.H."/>
            <person name="Oh H.M."/>
            <person name="Jang H."/>
            <person name="Lee J.H."/>
            <person name="Kim S.J."/>
            <person name="Kwon K.K."/>
        </authorList>
    </citation>
    <scope>NUCLEOTIDE SEQUENCE [LARGE SCALE GENOMIC DNA]</scope>
    <source>
        <strain evidence="4 5">JCM 18290</strain>
    </source>
</reference>
<dbReference type="GO" id="GO:0004519">
    <property type="term" value="F:endonuclease activity"/>
    <property type="evidence" value="ECO:0007669"/>
    <property type="project" value="UniProtKB-KW"/>
</dbReference>
<dbReference type="EMBL" id="JAGUCN010000001">
    <property type="protein sequence ID" value="MBS2209769.1"/>
    <property type="molecule type" value="Genomic_DNA"/>
</dbReference>
<feature type="signal peptide" evidence="1">
    <location>
        <begin position="1"/>
        <end position="24"/>
    </location>
</feature>
<evidence type="ECO:0000259" key="3">
    <source>
        <dbReference type="SMART" id="SM00892"/>
    </source>
</evidence>
<keyword evidence="5" id="KW-1185">Reference proteome</keyword>
<keyword evidence="4" id="KW-0255">Endonuclease</keyword>
<dbReference type="InterPro" id="IPR044925">
    <property type="entry name" value="His-Me_finger_sf"/>
</dbReference>
<comment type="caution">
    <text evidence="4">The sequence shown here is derived from an EMBL/GenBank/DDBJ whole genome shotgun (WGS) entry which is preliminary data.</text>
</comment>
<dbReference type="InterPro" id="IPR040255">
    <property type="entry name" value="Non-specific_endonuclease"/>
</dbReference>
<dbReference type="Gene3D" id="2.60.40.10">
    <property type="entry name" value="Immunoglobulins"/>
    <property type="match status" value="1"/>
</dbReference>
<dbReference type="Pfam" id="PF01223">
    <property type="entry name" value="Endonuclease_NS"/>
    <property type="match status" value="1"/>
</dbReference>
<dbReference type="CDD" id="cd14948">
    <property type="entry name" value="BACON"/>
    <property type="match status" value="1"/>
</dbReference>
<keyword evidence="4" id="KW-0378">Hydrolase</keyword>
<dbReference type="InterPro" id="IPR001604">
    <property type="entry name" value="Endo_G_ENPP1-like_dom"/>
</dbReference>
<dbReference type="SMART" id="SM00892">
    <property type="entry name" value="Endonuclease_NS"/>
    <property type="match status" value="1"/>
</dbReference>
<dbReference type="InterPro" id="IPR013783">
    <property type="entry name" value="Ig-like_fold"/>
</dbReference>
<dbReference type="Gene3D" id="3.40.570.10">
    <property type="entry name" value="Extracellular Endonuclease, subunit A"/>
    <property type="match status" value="1"/>
</dbReference>
<evidence type="ECO:0000256" key="1">
    <source>
        <dbReference type="SAM" id="SignalP"/>
    </source>
</evidence>
<dbReference type="RefSeq" id="WP_212223510.1">
    <property type="nucleotide sequence ID" value="NZ_JAGUCN010000001.1"/>
</dbReference>